<dbReference type="InterPro" id="IPR001466">
    <property type="entry name" value="Beta-lactam-related"/>
</dbReference>
<dbReference type="RefSeq" id="WP_123645992.1">
    <property type="nucleotide sequence ID" value="NZ_RCTY01000007.1"/>
</dbReference>
<evidence type="ECO:0000313" key="4">
    <source>
        <dbReference type="Proteomes" id="UP000275910"/>
    </source>
</evidence>
<sequence length="417" mass="44997">MRPLVFSLLLLAALPAPAAFAREAEPTAAGARIAPQRLARIDAALQRYIDDGRIAGAVALVLQDGKPVYQRAFGWSDKEASRRMREDTVFRIASQTKALTSAAILMLAEEGKLSVDEPVSRTIPAFAKTTVAVAGGEPVAAKRRITVRDLLTHTAGVSYGTDAAIKDAYRAQGLGPAAGYGWYTADKDEATCATMERLATLPFAAQPGERWVYGYNTDILGCVVERASGLPLDEFVRTRIAEPLGLRDTAFFLPPAQRERLAAVYASGDDGRAARAPDGARGQGHYVDGPRRNFAGGAGLLSTARDYARFLETIRRGGELDGVRILSPRSVRLMRSDQSGALYPDDGKGFGYGFEVTQRYGANGLDGEGAYGWAGAYGTLYRVDPQARLVMVLMIQQLPNRTDLQSVFPTLVYQALE</sequence>
<gene>
    <name evidence="3" type="ORF">D9T17_02750</name>
</gene>
<comment type="caution">
    <text evidence="3">The sequence shown here is derived from an EMBL/GenBank/DDBJ whole genome shotgun (WGS) entry which is preliminary data.</text>
</comment>
<dbReference type="GO" id="GO:0016787">
    <property type="term" value="F:hydrolase activity"/>
    <property type="evidence" value="ECO:0007669"/>
    <property type="project" value="UniProtKB-KW"/>
</dbReference>
<dbReference type="Pfam" id="PF00144">
    <property type="entry name" value="Beta-lactamase"/>
    <property type="match status" value="1"/>
</dbReference>
<protein>
    <submittedName>
        <fullName evidence="3">Class A beta-lactamase-related serine hydrolase</fullName>
    </submittedName>
</protein>
<name>A0A3N2RN16_LYSEN</name>
<evidence type="ECO:0000256" key="1">
    <source>
        <dbReference type="SAM" id="SignalP"/>
    </source>
</evidence>
<organism evidence="3 4">
    <name type="scientific">Lysobacter enzymogenes</name>
    <dbReference type="NCBI Taxonomy" id="69"/>
    <lineage>
        <taxon>Bacteria</taxon>
        <taxon>Pseudomonadati</taxon>
        <taxon>Pseudomonadota</taxon>
        <taxon>Gammaproteobacteria</taxon>
        <taxon>Lysobacterales</taxon>
        <taxon>Lysobacteraceae</taxon>
        <taxon>Lysobacter</taxon>
    </lineage>
</organism>
<evidence type="ECO:0000259" key="2">
    <source>
        <dbReference type="Pfam" id="PF00144"/>
    </source>
</evidence>
<accession>A0A3N2RN16</accession>
<feature type="domain" description="Beta-lactamase-related" evidence="2">
    <location>
        <begin position="41"/>
        <end position="402"/>
    </location>
</feature>
<dbReference type="EMBL" id="RCTY01000007">
    <property type="protein sequence ID" value="ROU08809.1"/>
    <property type="molecule type" value="Genomic_DNA"/>
</dbReference>
<dbReference type="Gene3D" id="3.40.710.10">
    <property type="entry name" value="DD-peptidase/beta-lactamase superfamily"/>
    <property type="match status" value="1"/>
</dbReference>
<keyword evidence="3" id="KW-0378">Hydrolase</keyword>
<evidence type="ECO:0000313" key="3">
    <source>
        <dbReference type="EMBL" id="ROU08809.1"/>
    </source>
</evidence>
<keyword evidence="1" id="KW-0732">Signal</keyword>
<dbReference type="PANTHER" id="PTHR43283:SF3">
    <property type="entry name" value="BETA-LACTAMASE FAMILY PROTEIN (AFU_ORTHOLOGUE AFUA_5G07500)"/>
    <property type="match status" value="1"/>
</dbReference>
<dbReference type="PANTHER" id="PTHR43283">
    <property type="entry name" value="BETA-LACTAMASE-RELATED"/>
    <property type="match status" value="1"/>
</dbReference>
<dbReference type="AlphaFoldDB" id="A0A3N2RN16"/>
<feature type="chain" id="PRO_5018139380" evidence="1">
    <location>
        <begin position="22"/>
        <end position="417"/>
    </location>
</feature>
<feature type="signal peptide" evidence="1">
    <location>
        <begin position="1"/>
        <end position="21"/>
    </location>
</feature>
<reference evidence="3 4" key="1">
    <citation type="submission" date="2018-10" db="EMBL/GenBank/DDBJ databases">
        <title>The genome of Lysobacter enzymogenes OH11.</title>
        <authorList>
            <person name="Liu F."/>
            <person name="Zhao Y."/>
            <person name="Qian G."/>
            <person name="Chen Y."/>
            <person name="Xu H."/>
        </authorList>
    </citation>
    <scope>NUCLEOTIDE SEQUENCE [LARGE SCALE GENOMIC DNA]</scope>
    <source>
        <strain evidence="3 4">OH11</strain>
    </source>
</reference>
<dbReference type="Proteomes" id="UP000275910">
    <property type="component" value="Unassembled WGS sequence"/>
</dbReference>
<dbReference type="SUPFAM" id="SSF56601">
    <property type="entry name" value="beta-lactamase/transpeptidase-like"/>
    <property type="match status" value="1"/>
</dbReference>
<proteinExistence type="predicted"/>
<dbReference type="InterPro" id="IPR012338">
    <property type="entry name" value="Beta-lactam/transpept-like"/>
</dbReference>
<dbReference type="InterPro" id="IPR050789">
    <property type="entry name" value="Diverse_Enzym_Activities"/>
</dbReference>